<feature type="region of interest" description="Disordered" evidence="1">
    <location>
        <begin position="321"/>
        <end position="340"/>
    </location>
</feature>
<evidence type="ECO:0000313" key="3">
    <source>
        <dbReference type="EMBL" id="MFC4852244.1"/>
    </source>
</evidence>
<proteinExistence type="predicted"/>
<dbReference type="EMBL" id="JBHSIS010000002">
    <property type="protein sequence ID" value="MFC4852244.1"/>
    <property type="molecule type" value="Genomic_DNA"/>
</dbReference>
<reference evidence="4" key="1">
    <citation type="journal article" date="2019" name="Int. J. Syst. Evol. Microbiol.">
        <title>The Global Catalogue of Microorganisms (GCM) 10K type strain sequencing project: providing services to taxonomists for standard genome sequencing and annotation.</title>
        <authorList>
            <consortium name="The Broad Institute Genomics Platform"/>
            <consortium name="The Broad Institute Genome Sequencing Center for Infectious Disease"/>
            <person name="Wu L."/>
            <person name="Ma J."/>
        </authorList>
    </citation>
    <scope>NUCLEOTIDE SEQUENCE [LARGE SCALE GENOMIC DNA]</scope>
    <source>
        <strain evidence="4">ZS-22-S1</strain>
    </source>
</reference>
<gene>
    <name evidence="3" type="ORF">ACFPCV_01920</name>
</gene>
<sequence>MTAGSRAGWTGTRVVALVAGVVLIIVAAVVVTRHGRAADGCVSAVPVRGVIGSEKEPFFDDDRVTARLACLGYEVAVDSRGSREMLDSLTRAVHDYGFAFPSSTPAAQKIMRTLEVDERLPLFSTPMAVATFRPIVAVLTRAGVVVKASDGADVLDIAALLDLARRGVTWDQLAGNVEYPARKTVLLSTTDPQDSNSAIMYLSIASQVANGGAIVTTPAQVEAVLPDLCRLVFDQGNKPETSQVLFDNYLVDGMGRTPMALVYEAQYDTTAPAPSLGPDNVLVHPRPTVYSRHTLIPLTAEGRAVGQALRDDPELVRLAEEHGFRPEKPSGQPVTKRPRPVDVVESPSFEVLETMLSALAPTAQNAARCTQ</sequence>
<keyword evidence="2" id="KW-0812">Transmembrane</keyword>
<evidence type="ECO:0008006" key="5">
    <source>
        <dbReference type="Google" id="ProtNLM"/>
    </source>
</evidence>
<dbReference type="RefSeq" id="WP_378053783.1">
    <property type="nucleotide sequence ID" value="NZ_JBHSIS010000002.1"/>
</dbReference>
<organism evidence="3 4">
    <name type="scientific">Actinophytocola glycyrrhizae</name>
    <dbReference type="NCBI Taxonomy" id="2044873"/>
    <lineage>
        <taxon>Bacteria</taxon>
        <taxon>Bacillati</taxon>
        <taxon>Actinomycetota</taxon>
        <taxon>Actinomycetes</taxon>
        <taxon>Pseudonocardiales</taxon>
        <taxon>Pseudonocardiaceae</taxon>
    </lineage>
</organism>
<keyword evidence="2" id="KW-0472">Membrane</keyword>
<accession>A0ABV9RUB8</accession>
<evidence type="ECO:0000256" key="1">
    <source>
        <dbReference type="SAM" id="MobiDB-lite"/>
    </source>
</evidence>
<protein>
    <recommendedName>
        <fullName evidence="5">Extracellular solute-binding protein</fullName>
    </recommendedName>
</protein>
<evidence type="ECO:0000256" key="2">
    <source>
        <dbReference type="SAM" id="Phobius"/>
    </source>
</evidence>
<feature type="transmembrane region" description="Helical" evidence="2">
    <location>
        <begin position="12"/>
        <end position="31"/>
    </location>
</feature>
<name>A0ABV9RUB8_9PSEU</name>
<dbReference type="Proteomes" id="UP001595859">
    <property type="component" value="Unassembled WGS sequence"/>
</dbReference>
<comment type="caution">
    <text evidence="3">The sequence shown here is derived from an EMBL/GenBank/DDBJ whole genome shotgun (WGS) entry which is preliminary data.</text>
</comment>
<keyword evidence="2" id="KW-1133">Transmembrane helix</keyword>
<keyword evidence="4" id="KW-1185">Reference proteome</keyword>
<evidence type="ECO:0000313" key="4">
    <source>
        <dbReference type="Proteomes" id="UP001595859"/>
    </source>
</evidence>